<gene>
    <name evidence="2" type="ORF">LCGC14_1201540</name>
</gene>
<name>A0A0F9NZ50_9ZZZZ</name>
<dbReference type="InterPro" id="IPR036178">
    <property type="entry name" value="Formintransfe-cycloase-like_sf"/>
</dbReference>
<dbReference type="EMBL" id="LAZR01006178">
    <property type="protein sequence ID" value="KKM94120.1"/>
    <property type="molecule type" value="Genomic_DNA"/>
</dbReference>
<feature type="domain" description="Cyclodeaminase/cyclohydrolase" evidence="1">
    <location>
        <begin position="25"/>
        <end position="206"/>
    </location>
</feature>
<proteinExistence type="predicted"/>
<comment type="caution">
    <text evidence="2">The sequence shown here is derived from an EMBL/GenBank/DDBJ whole genome shotgun (WGS) entry which is preliminary data.</text>
</comment>
<dbReference type="InterPro" id="IPR007044">
    <property type="entry name" value="Cyclodeamin/CycHdrlase"/>
</dbReference>
<reference evidence="2" key="1">
    <citation type="journal article" date="2015" name="Nature">
        <title>Complex archaea that bridge the gap between prokaryotes and eukaryotes.</title>
        <authorList>
            <person name="Spang A."/>
            <person name="Saw J.H."/>
            <person name="Jorgensen S.L."/>
            <person name="Zaremba-Niedzwiedzka K."/>
            <person name="Martijn J."/>
            <person name="Lind A.E."/>
            <person name="van Eijk R."/>
            <person name="Schleper C."/>
            <person name="Guy L."/>
            <person name="Ettema T.J."/>
        </authorList>
    </citation>
    <scope>NUCLEOTIDE SEQUENCE</scope>
</reference>
<sequence length="246" mass="27931">MTKNEKLDLIEKEEAGDKDYLAVPAKELIEAFGKGSHIPGSGSASALSGLIGVELMKTVLKLSIGRQGYEENKSEFEFILKSIDDTYIGKFKDLFNSDIKVFHEVSYHRRLRDKSKEGSDQKEEHRKKSLDKLRDATDIPIEICETSLQLMNNAFFTFDKGFKSARGDSGVAISNLLSSAQGALFIVFLNLRTFQKSKWKDEKMKKAVSLAIRFTQIQKDAYKRVVSLYNESSNENQLTLDFYKDE</sequence>
<evidence type="ECO:0000313" key="2">
    <source>
        <dbReference type="EMBL" id="KKM94120.1"/>
    </source>
</evidence>
<dbReference type="GO" id="GO:0003824">
    <property type="term" value="F:catalytic activity"/>
    <property type="evidence" value="ECO:0007669"/>
    <property type="project" value="InterPro"/>
</dbReference>
<dbReference type="Pfam" id="PF04961">
    <property type="entry name" value="FTCD_C"/>
    <property type="match status" value="1"/>
</dbReference>
<organism evidence="2">
    <name type="scientific">marine sediment metagenome</name>
    <dbReference type="NCBI Taxonomy" id="412755"/>
    <lineage>
        <taxon>unclassified sequences</taxon>
        <taxon>metagenomes</taxon>
        <taxon>ecological metagenomes</taxon>
    </lineage>
</organism>
<dbReference type="AlphaFoldDB" id="A0A0F9NZ50"/>
<dbReference type="SUPFAM" id="SSF101262">
    <property type="entry name" value="Methenyltetrahydrofolate cyclohydrolase-like"/>
    <property type="match status" value="1"/>
</dbReference>
<accession>A0A0F9NZ50</accession>
<protein>
    <recommendedName>
        <fullName evidence="1">Cyclodeaminase/cyclohydrolase domain-containing protein</fullName>
    </recommendedName>
</protein>
<dbReference type="Gene3D" id="1.20.120.680">
    <property type="entry name" value="Formiminotetrahydrofolate cyclodeaminase monomer, up-and-down helical bundle"/>
    <property type="match status" value="1"/>
</dbReference>
<evidence type="ECO:0000259" key="1">
    <source>
        <dbReference type="Pfam" id="PF04961"/>
    </source>
</evidence>